<proteinExistence type="predicted"/>
<dbReference type="GeneID" id="110780587"/>
<gene>
    <name evidence="3" type="primary">LOC110780587</name>
</gene>
<feature type="compositionally biased region" description="Basic residues" evidence="1">
    <location>
        <begin position="35"/>
        <end position="47"/>
    </location>
</feature>
<evidence type="ECO:0000313" key="3">
    <source>
        <dbReference type="RefSeq" id="XP_056692191.1"/>
    </source>
</evidence>
<feature type="compositionally biased region" description="Low complexity" evidence="1">
    <location>
        <begin position="19"/>
        <end position="34"/>
    </location>
</feature>
<accession>A0A9R0JNC6</accession>
<sequence length="111" mass="12597">MVKDINARLERIEPKPRSSDSVVSSNSVNEPKVNNHTHNHNPKRSSPKAKNTSREASLFGGDGDVTEKPVEPVKVYSKKELIREFEKLLQHLYQKKIGLTVLQPCRDLKPL</sequence>
<dbReference type="RefSeq" id="XP_056692191.1">
    <property type="nucleotide sequence ID" value="XM_056836213.1"/>
</dbReference>
<feature type="compositionally biased region" description="Basic and acidic residues" evidence="1">
    <location>
        <begin position="1"/>
        <end position="18"/>
    </location>
</feature>
<evidence type="ECO:0000256" key="1">
    <source>
        <dbReference type="SAM" id="MobiDB-lite"/>
    </source>
</evidence>
<dbReference type="AlphaFoldDB" id="A0A9R0JNC6"/>
<reference evidence="3" key="2">
    <citation type="submission" date="2025-08" db="UniProtKB">
        <authorList>
            <consortium name="RefSeq"/>
        </authorList>
    </citation>
    <scope>IDENTIFICATION</scope>
    <source>
        <tissue evidence="3">Leaf</tissue>
    </source>
</reference>
<protein>
    <submittedName>
        <fullName evidence="3">CLIP-associated protein</fullName>
    </submittedName>
</protein>
<dbReference type="Proteomes" id="UP000813463">
    <property type="component" value="Chromosome 1"/>
</dbReference>
<dbReference type="KEGG" id="soe:110780587"/>
<name>A0A9R0JNC6_SPIOL</name>
<evidence type="ECO:0000313" key="2">
    <source>
        <dbReference type="Proteomes" id="UP000813463"/>
    </source>
</evidence>
<organism evidence="2 3">
    <name type="scientific">Spinacia oleracea</name>
    <name type="common">Spinach</name>
    <dbReference type="NCBI Taxonomy" id="3562"/>
    <lineage>
        <taxon>Eukaryota</taxon>
        <taxon>Viridiplantae</taxon>
        <taxon>Streptophyta</taxon>
        <taxon>Embryophyta</taxon>
        <taxon>Tracheophyta</taxon>
        <taxon>Spermatophyta</taxon>
        <taxon>Magnoliopsida</taxon>
        <taxon>eudicotyledons</taxon>
        <taxon>Gunneridae</taxon>
        <taxon>Pentapetalae</taxon>
        <taxon>Caryophyllales</taxon>
        <taxon>Chenopodiaceae</taxon>
        <taxon>Chenopodioideae</taxon>
        <taxon>Anserineae</taxon>
        <taxon>Spinacia</taxon>
    </lineage>
</organism>
<feature type="region of interest" description="Disordered" evidence="1">
    <location>
        <begin position="1"/>
        <end position="65"/>
    </location>
</feature>
<reference evidence="2" key="1">
    <citation type="journal article" date="2021" name="Nat. Commun.">
        <title>Genomic analyses provide insights into spinach domestication and the genetic basis of agronomic traits.</title>
        <authorList>
            <person name="Cai X."/>
            <person name="Sun X."/>
            <person name="Xu C."/>
            <person name="Sun H."/>
            <person name="Wang X."/>
            <person name="Ge C."/>
            <person name="Zhang Z."/>
            <person name="Wang Q."/>
            <person name="Fei Z."/>
            <person name="Jiao C."/>
            <person name="Wang Q."/>
        </authorList>
    </citation>
    <scope>NUCLEOTIDE SEQUENCE [LARGE SCALE GENOMIC DNA]</scope>
    <source>
        <strain evidence="2">cv. Varoflay</strain>
    </source>
</reference>
<keyword evidence="2" id="KW-1185">Reference proteome</keyword>